<proteinExistence type="predicted"/>
<dbReference type="Proteomes" id="UP000516093">
    <property type="component" value="Chromosome"/>
</dbReference>
<sequence length="233" mass="25027">MKKNLFLPLFLSLVFSTAQAQISKGTTLVGGSVGYSQSNSENKYVGSATSAGQSTTEFTSRNLNLNPNVGYFLAENLAVGLSFGFGSGKETGPYYSPAPDEAVKRTTKTTSFSGAPFLRYYYLPAENFGFYGQLSAGLSRQTTTTKFDFPGYSSPRNQTNGAFVSITPAFVFFPINKLGLELTAGSLGYTRTHIKPKDLQTGQNDTEAKISGFAANFGLSNLTLGASYYIGRQ</sequence>
<dbReference type="EMBL" id="CP060784">
    <property type="protein sequence ID" value="QNP53412.1"/>
    <property type="molecule type" value="Genomic_DNA"/>
</dbReference>
<organism evidence="2 3">
    <name type="scientific">Hymenobacter qilianensis</name>
    <dbReference type="NCBI Taxonomy" id="1385715"/>
    <lineage>
        <taxon>Bacteria</taxon>
        <taxon>Pseudomonadati</taxon>
        <taxon>Bacteroidota</taxon>
        <taxon>Cytophagia</taxon>
        <taxon>Cytophagales</taxon>
        <taxon>Hymenobacteraceae</taxon>
        <taxon>Hymenobacter</taxon>
    </lineage>
</organism>
<dbReference type="RefSeq" id="WP_187733627.1">
    <property type="nucleotide sequence ID" value="NZ_BMFN01000001.1"/>
</dbReference>
<dbReference type="AlphaFoldDB" id="A0A7H0GYP6"/>
<gene>
    <name evidence="2" type="ORF">H9L05_07440</name>
</gene>
<evidence type="ECO:0008006" key="4">
    <source>
        <dbReference type="Google" id="ProtNLM"/>
    </source>
</evidence>
<reference evidence="2 3" key="1">
    <citation type="submission" date="2020-08" db="EMBL/GenBank/DDBJ databases">
        <title>Genome sequence of Hymenobacter qilianensis JCM 19763T.</title>
        <authorList>
            <person name="Hyun D.-W."/>
            <person name="Bae J.-W."/>
        </authorList>
    </citation>
    <scope>NUCLEOTIDE SEQUENCE [LARGE SCALE GENOMIC DNA]</scope>
    <source>
        <strain evidence="2 3">JCM 19763</strain>
    </source>
</reference>
<feature type="signal peptide" evidence="1">
    <location>
        <begin position="1"/>
        <end position="20"/>
    </location>
</feature>
<accession>A0A7H0GYP6</accession>
<evidence type="ECO:0000313" key="3">
    <source>
        <dbReference type="Proteomes" id="UP000516093"/>
    </source>
</evidence>
<protein>
    <recommendedName>
        <fullName evidence="4">Outer membrane beta-barrel protein</fullName>
    </recommendedName>
</protein>
<evidence type="ECO:0000256" key="1">
    <source>
        <dbReference type="SAM" id="SignalP"/>
    </source>
</evidence>
<feature type="chain" id="PRO_5028811518" description="Outer membrane beta-barrel protein" evidence="1">
    <location>
        <begin position="21"/>
        <end position="233"/>
    </location>
</feature>
<keyword evidence="3" id="KW-1185">Reference proteome</keyword>
<keyword evidence="1" id="KW-0732">Signal</keyword>
<name>A0A7H0GYP6_9BACT</name>
<dbReference type="KEGG" id="hqi:H9L05_07440"/>
<evidence type="ECO:0000313" key="2">
    <source>
        <dbReference type="EMBL" id="QNP53412.1"/>
    </source>
</evidence>